<name>A0ABT2WVQ7_9RHOB</name>
<keyword evidence="2" id="KW-1185">Reference proteome</keyword>
<feature type="non-terminal residue" evidence="1">
    <location>
        <position position="1"/>
    </location>
</feature>
<organism evidence="1 2">
    <name type="scientific">Ruegeria marisflavi</name>
    <dbReference type="NCBI Taxonomy" id="2984152"/>
    <lineage>
        <taxon>Bacteria</taxon>
        <taxon>Pseudomonadati</taxon>
        <taxon>Pseudomonadota</taxon>
        <taxon>Alphaproteobacteria</taxon>
        <taxon>Rhodobacterales</taxon>
        <taxon>Roseobacteraceae</taxon>
        <taxon>Ruegeria</taxon>
    </lineage>
</organism>
<dbReference type="RefSeq" id="WP_263389877.1">
    <property type="nucleotide sequence ID" value="NZ_JAOVQN010000026.1"/>
</dbReference>
<evidence type="ECO:0000313" key="1">
    <source>
        <dbReference type="EMBL" id="MCU9839989.1"/>
    </source>
</evidence>
<evidence type="ECO:0000313" key="2">
    <source>
        <dbReference type="Proteomes" id="UP001321014"/>
    </source>
</evidence>
<dbReference type="EMBL" id="JAOVQN010000026">
    <property type="protein sequence ID" value="MCU9839989.1"/>
    <property type="molecule type" value="Genomic_DNA"/>
</dbReference>
<comment type="caution">
    <text evidence="1">The sequence shown here is derived from an EMBL/GenBank/DDBJ whole genome shotgun (WGS) entry which is preliminary data.</text>
</comment>
<sequence>WVCSCSTATTLDSQDESLSGFVQQSPMNVSIDWLVGRSDSKEIGEAERRQIGMAMYKLVVDILKDIDRAQDSTEEPIVAGGKIGNREIGDYAVRVMLHFMATENLFPSGDYDTFRILDEMLQMMHG</sequence>
<reference evidence="1 2" key="1">
    <citation type="submission" date="2022-10" db="EMBL/GenBank/DDBJ databases">
        <title>Ruegeria sp. nov., isolated from ocean surface water.</title>
        <authorList>
            <person name="He W."/>
            <person name="Wang L."/>
            <person name="Zhang D.-F."/>
        </authorList>
    </citation>
    <scope>NUCLEOTIDE SEQUENCE [LARGE SCALE GENOMIC DNA]</scope>
    <source>
        <strain evidence="1 2">WL0004</strain>
    </source>
</reference>
<protein>
    <submittedName>
        <fullName evidence="1">Uncharacterized protein</fullName>
    </submittedName>
</protein>
<dbReference type="Proteomes" id="UP001321014">
    <property type="component" value="Unassembled WGS sequence"/>
</dbReference>
<gene>
    <name evidence="1" type="ORF">OEZ49_19670</name>
</gene>
<accession>A0ABT2WVQ7</accession>
<proteinExistence type="predicted"/>